<dbReference type="Pfam" id="PF16420">
    <property type="entry name" value="ATG7_N"/>
    <property type="match status" value="1"/>
</dbReference>
<evidence type="ECO:0008006" key="7">
    <source>
        <dbReference type="Google" id="ProtNLM"/>
    </source>
</evidence>
<dbReference type="InterPro" id="IPR001254">
    <property type="entry name" value="Trypsin_dom"/>
</dbReference>
<evidence type="ECO:0000259" key="4">
    <source>
        <dbReference type="PROSITE" id="PS50240"/>
    </source>
</evidence>
<evidence type="ECO:0000313" key="5">
    <source>
        <dbReference type="EMBL" id="CAB3388362.1"/>
    </source>
</evidence>
<dbReference type="PANTHER" id="PTHR21032:SF0">
    <property type="entry name" value="G PATCH DOMAIN-CONTAINING PROTEIN 11"/>
    <property type="match status" value="1"/>
</dbReference>
<dbReference type="OrthoDB" id="786951at2759"/>
<dbReference type="Proteomes" id="UP000494165">
    <property type="component" value="Unassembled WGS sequence"/>
</dbReference>
<feature type="signal peptide" evidence="2">
    <location>
        <begin position="1"/>
        <end position="16"/>
    </location>
</feature>
<evidence type="ECO:0000256" key="1">
    <source>
        <dbReference type="SAM" id="MobiDB-lite"/>
    </source>
</evidence>
<dbReference type="InterPro" id="IPR009003">
    <property type="entry name" value="Peptidase_S1_PA"/>
</dbReference>
<sequence length="627" mass="69953">MKIAIVLLSAFALAQSAAIDDVSPFLDGGPVAIAGQFPWHVQIVPVNVNANFSGILIAPNWVLTCAACINKSPIGHDLIFGALDLDNNAEPNRITRSIGPDDVITFPDYDPSQFNVNNIALIKLPDPIVSSVYVGYIGALGDASSTYDGQIARISGFGFESTSVTSGQQLLRFTDLNISPDSDCRNLETGQMCATLVTPEIGPCRDEGSALYVPGTAGTGVAVGIFSYGYAEGGCPGSTTLFTRVSNYVEWIDSTINDDDYMSEAILNACAKNDVRPGLTFKHSAQRNQELEKRKSEKDFENRLRNPKRGRLEAERREEGLEKPIGEENKGFALLQKMGYKPGTSIGKSSSSGRTEPVPVVLKTDRQGLGREAALREVEKRKIKIKANRLDKLSDYRSQLSSKFSSKAALKDLRLSQITCENLDLKNSIESPPYPWFWREKIKENAEDIETEEKDLEEEEKEEEEEEQLEFSPFESSVDCTFWHKLNQIKLDEDMLEEKERTIWGTFAHNESSSRFSIDYSAFNEIPQFSQNKQPMRGVLVNFNTIESFKDCDKMEIIKKHGKDLETSWNEEIDPNIALGKFILICFADLKKYHFYYWLAFIAPKGPPALITKDPVPISNILSGEQV</sequence>
<dbReference type="Pfam" id="PF01585">
    <property type="entry name" value="G-patch"/>
    <property type="match status" value="1"/>
</dbReference>
<evidence type="ECO:0000259" key="3">
    <source>
        <dbReference type="PROSITE" id="PS50174"/>
    </source>
</evidence>
<dbReference type="InterPro" id="IPR000467">
    <property type="entry name" value="G_patch_dom"/>
</dbReference>
<dbReference type="Gene3D" id="3.40.140.70">
    <property type="entry name" value="Ubiquitin-like modifier-activating enzyme ATG7 N-terminal domain"/>
    <property type="match status" value="1"/>
</dbReference>
<dbReference type="SUPFAM" id="SSF50494">
    <property type="entry name" value="Trypsin-like serine proteases"/>
    <property type="match status" value="1"/>
</dbReference>
<feature type="domain" description="G-patch" evidence="3">
    <location>
        <begin position="327"/>
        <end position="374"/>
    </location>
</feature>
<dbReference type="PROSITE" id="PS50240">
    <property type="entry name" value="TRYPSIN_DOM"/>
    <property type="match status" value="1"/>
</dbReference>
<dbReference type="InterPro" id="IPR039249">
    <property type="entry name" value="GPATCH11"/>
</dbReference>
<feature type="domain" description="Peptidase S1" evidence="4">
    <location>
        <begin position="26"/>
        <end position="257"/>
    </location>
</feature>
<gene>
    <name evidence="5" type="ORF">CLODIP_2_CD11184</name>
</gene>
<dbReference type="EMBL" id="CADEPI010000759">
    <property type="protein sequence ID" value="CAB3388362.1"/>
    <property type="molecule type" value="Genomic_DNA"/>
</dbReference>
<organism evidence="5 6">
    <name type="scientific">Cloeon dipterum</name>
    <dbReference type="NCBI Taxonomy" id="197152"/>
    <lineage>
        <taxon>Eukaryota</taxon>
        <taxon>Metazoa</taxon>
        <taxon>Ecdysozoa</taxon>
        <taxon>Arthropoda</taxon>
        <taxon>Hexapoda</taxon>
        <taxon>Insecta</taxon>
        <taxon>Pterygota</taxon>
        <taxon>Palaeoptera</taxon>
        <taxon>Ephemeroptera</taxon>
        <taxon>Pisciforma</taxon>
        <taxon>Baetidae</taxon>
        <taxon>Cloeon</taxon>
    </lineage>
</organism>
<keyword evidence="2" id="KW-0732">Signal</keyword>
<dbReference type="GO" id="GO:0004252">
    <property type="term" value="F:serine-type endopeptidase activity"/>
    <property type="evidence" value="ECO:0007669"/>
    <property type="project" value="InterPro"/>
</dbReference>
<accession>A0A8S1E5V2</accession>
<feature type="region of interest" description="Disordered" evidence="1">
    <location>
        <begin position="281"/>
        <end position="320"/>
    </location>
</feature>
<feature type="chain" id="PRO_5035754227" description="G-patch domain-containing protein" evidence="2">
    <location>
        <begin position="17"/>
        <end position="627"/>
    </location>
</feature>
<name>A0A8S1E5V2_9INSE</name>
<dbReference type="PANTHER" id="PTHR21032">
    <property type="entry name" value="G PATCH DOMAIN-CONTAINING PROTEIN 11"/>
    <property type="match status" value="1"/>
</dbReference>
<dbReference type="InterPro" id="IPR042522">
    <property type="entry name" value="Atg7_N_1"/>
</dbReference>
<dbReference type="AlphaFoldDB" id="A0A8S1E5V2"/>
<dbReference type="InterPro" id="IPR032197">
    <property type="entry name" value="Atg7_N"/>
</dbReference>
<evidence type="ECO:0000256" key="2">
    <source>
        <dbReference type="SAM" id="SignalP"/>
    </source>
</evidence>
<evidence type="ECO:0000313" key="6">
    <source>
        <dbReference type="Proteomes" id="UP000494165"/>
    </source>
</evidence>
<dbReference type="GO" id="GO:0006508">
    <property type="term" value="P:proteolysis"/>
    <property type="evidence" value="ECO:0007669"/>
    <property type="project" value="InterPro"/>
</dbReference>
<dbReference type="GO" id="GO:0000776">
    <property type="term" value="C:kinetochore"/>
    <property type="evidence" value="ECO:0007669"/>
    <property type="project" value="TreeGrafter"/>
</dbReference>
<dbReference type="GO" id="GO:0003676">
    <property type="term" value="F:nucleic acid binding"/>
    <property type="evidence" value="ECO:0007669"/>
    <property type="project" value="InterPro"/>
</dbReference>
<protein>
    <recommendedName>
        <fullName evidence="7">G-patch domain-containing protein</fullName>
    </recommendedName>
</protein>
<feature type="region of interest" description="Disordered" evidence="1">
    <location>
        <begin position="450"/>
        <end position="470"/>
    </location>
</feature>
<dbReference type="SMART" id="SM00020">
    <property type="entry name" value="Tryp_SPc"/>
    <property type="match status" value="1"/>
</dbReference>
<reference evidence="5 6" key="1">
    <citation type="submission" date="2020-04" db="EMBL/GenBank/DDBJ databases">
        <authorList>
            <person name="Alioto T."/>
            <person name="Alioto T."/>
            <person name="Gomez Garrido J."/>
        </authorList>
    </citation>
    <scope>NUCLEOTIDE SEQUENCE [LARGE SCALE GENOMIC DNA]</scope>
</reference>
<dbReference type="Gene3D" id="2.40.10.10">
    <property type="entry name" value="Trypsin-like serine proteases"/>
    <property type="match status" value="1"/>
</dbReference>
<proteinExistence type="predicted"/>
<dbReference type="CDD" id="cd00190">
    <property type="entry name" value="Tryp_SPc"/>
    <property type="match status" value="1"/>
</dbReference>
<dbReference type="InterPro" id="IPR043504">
    <property type="entry name" value="Peptidase_S1_PA_chymotrypsin"/>
</dbReference>
<dbReference type="Pfam" id="PF00089">
    <property type="entry name" value="Trypsin"/>
    <property type="match status" value="1"/>
</dbReference>
<feature type="compositionally biased region" description="Basic and acidic residues" evidence="1">
    <location>
        <begin position="289"/>
        <end position="320"/>
    </location>
</feature>
<dbReference type="PROSITE" id="PS50174">
    <property type="entry name" value="G_PATCH"/>
    <property type="match status" value="1"/>
</dbReference>
<comment type="caution">
    <text evidence="5">The sequence shown here is derived from an EMBL/GenBank/DDBJ whole genome shotgun (WGS) entry which is preliminary data.</text>
</comment>
<feature type="compositionally biased region" description="Acidic residues" evidence="1">
    <location>
        <begin position="450"/>
        <end position="469"/>
    </location>
</feature>
<keyword evidence="6" id="KW-1185">Reference proteome</keyword>
<dbReference type="SMART" id="SM00443">
    <property type="entry name" value="G_patch"/>
    <property type="match status" value="1"/>
</dbReference>